<reference evidence="2 3" key="1">
    <citation type="submission" date="2023-09" db="EMBL/GenBank/DDBJ databases">
        <title>Pangenome analysis of Batrachochytrium dendrobatidis and related Chytrids.</title>
        <authorList>
            <person name="Yacoub M.N."/>
            <person name="Stajich J.E."/>
            <person name="James T.Y."/>
        </authorList>
    </citation>
    <scope>NUCLEOTIDE SEQUENCE [LARGE SCALE GENOMIC DNA]</scope>
    <source>
        <strain evidence="2 3">JEL0888</strain>
    </source>
</reference>
<organism evidence="2 3">
    <name type="scientific">Polyrhizophydium stewartii</name>
    <dbReference type="NCBI Taxonomy" id="2732419"/>
    <lineage>
        <taxon>Eukaryota</taxon>
        <taxon>Fungi</taxon>
        <taxon>Fungi incertae sedis</taxon>
        <taxon>Chytridiomycota</taxon>
        <taxon>Chytridiomycota incertae sedis</taxon>
        <taxon>Chytridiomycetes</taxon>
        <taxon>Rhizophydiales</taxon>
        <taxon>Rhizophydiales incertae sedis</taxon>
        <taxon>Polyrhizophydium</taxon>
    </lineage>
</organism>
<protein>
    <submittedName>
        <fullName evidence="2">Uncharacterized protein</fullName>
    </submittedName>
</protein>
<dbReference type="EMBL" id="JADGIZ020000061">
    <property type="protein sequence ID" value="KAL2912614.1"/>
    <property type="molecule type" value="Genomic_DNA"/>
</dbReference>
<feature type="transmembrane region" description="Helical" evidence="1">
    <location>
        <begin position="41"/>
        <end position="61"/>
    </location>
</feature>
<dbReference type="PANTHER" id="PTHR37849">
    <property type="entry name" value="YALI0E11605P"/>
    <property type="match status" value="1"/>
</dbReference>
<keyword evidence="1" id="KW-0472">Membrane</keyword>
<evidence type="ECO:0000313" key="3">
    <source>
        <dbReference type="Proteomes" id="UP001527925"/>
    </source>
</evidence>
<comment type="caution">
    <text evidence="2">The sequence shown here is derived from an EMBL/GenBank/DDBJ whole genome shotgun (WGS) entry which is preliminary data.</text>
</comment>
<keyword evidence="1" id="KW-0812">Transmembrane</keyword>
<evidence type="ECO:0000313" key="2">
    <source>
        <dbReference type="EMBL" id="KAL2912614.1"/>
    </source>
</evidence>
<keyword evidence="3" id="KW-1185">Reference proteome</keyword>
<name>A0ABR4MZF4_9FUNG</name>
<accession>A0ABR4MZF4</accession>
<sequence>MISRTAVTLARRAFATDAAAAPAFTAPAKPVVVRRVGYVRGGIFGFLLGVSSAGAAAYVYLLDEYQQSANSLLSGVDNLQKSTDKLKAHTGKIELLEKDLAKVPAVYSSKKEVEELRNELLKAIDDLHVAHLELKAQVWENANK</sequence>
<proteinExistence type="predicted"/>
<dbReference type="Proteomes" id="UP001527925">
    <property type="component" value="Unassembled WGS sequence"/>
</dbReference>
<dbReference type="PANTHER" id="PTHR37849:SF1">
    <property type="entry name" value="YALI0E11605P"/>
    <property type="match status" value="1"/>
</dbReference>
<keyword evidence="1" id="KW-1133">Transmembrane helix</keyword>
<gene>
    <name evidence="2" type="ORF">HK105_207922</name>
</gene>
<evidence type="ECO:0000256" key="1">
    <source>
        <dbReference type="SAM" id="Phobius"/>
    </source>
</evidence>